<accession>A0A0K6HAW0</accession>
<dbReference type="Pfam" id="PF00903">
    <property type="entry name" value="Glyoxalase"/>
    <property type="match status" value="1"/>
</dbReference>
<keyword evidence="2" id="KW-0456">Lyase</keyword>
<evidence type="ECO:0000313" key="2">
    <source>
        <dbReference type="EMBL" id="CUA88118.1"/>
    </source>
</evidence>
<dbReference type="SUPFAM" id="SSF54593">
    <property type="entry name" value="Glyoxalase/Bleomycin resistance protein/Dihydroxybiphenyl dioxygenase"/>
    <property type="match status" value="1"/>
</dbReference>
<evidence type="ECO:0000313" key="3">
    <source>
        <dbReference type="Proteomes" id="UP000182598"/>
    </source>
</evidence>
<dbReference type="InterPro" id="IPR029068">
    <property type="entry name" value="Glyas_Bleomycin-R_OHBP_Dase"/>
</dbReference>
<dbReference type="AlphaFoldDB" id="A0A0K6HAW0"/>
<gene>
    <name evidence="2" type="ORF">Ga0061064_2065</name>
</gene>
<name>A0A0K6HAW0_9GAMM</name>
<proteinExistence type="predicted"/>
<dbReference type="PANTHER" id="PTHR36503:SF1">
    <property type="entry name" value="BLR2520 PROTEIN"/>
    <property type="match status" value="1"/>
</dbReference>
<dbReference type="Gene3D" id="3.10.180.10">
    <property type="entry name" value="2,3-Dihydroxybiphenyl 1,2-Dioxygenase, domain 1"/>
    <property type="match status" value="1"/>
</dbReference>
<dbReference type="PROSITE" id="PS51819">
    <property type="entry name" value="VOC"/>
    <property type="match status" value="1"/>
</dbReference>
<protein>
    <submittedName>
        <fullName evidence="2">Predicted lactoylglutathione lyase</fullName>
    </submittedName>
</protein>
<dbReference type="OrthoDB" id="4265398at2"/>
<sequence length="136" mass="15091">MQPSISFITLTVENLERAVAFYRDGLGWPTEGIVGESYENGAVAFFKLANNLTFALWPKQSLANETGLPHDNHAPTNVLLAHNVPSEAQVEQVLLEAKQAGAAWLKPAKRTAWGGYAGYFMDPEQHLWEVVYNPHL</sequence>
<dbReference type="RefSeq" id="WP_055439706.1">
    <property type="nucleotide sequence ID" value="NZ_CYHB01000008.1"/>
</dbReference>
<organism evidence="2 3">
    <name type="scientific">Pseudidiomarina woesei</name>
    <dbReference type="NCBI Taxonomy" id="1381080"/>
    <lineage>
        <taxon>Bacteria</taxon>
        <taxon>Pseudomonadati</taxon>
        <taxon>Pseudomonadota</taxon>
        <taxon>Gammaproteobacteria</taxon>
        <taxon>Alteromonadales</taxon>
        <taxon>Idiomarinaceae</taxon>
        <taxon>Pseudidiomarina</taxon>
    </lineage>
</organism>
<dbReference type="InterPro" id="IPR037523">
    <property type="entry name" value="VOC_core"/>
</dbReference>
<dbReference type="EMBL" id="CYHB01000008">
    <property type="protein sequence ID" value="CUA88118.1"/>
    <property type="molecule type" value="Genomic_DNA"/>
</dbReference>
<feature type="domain" description="VOC" evidence="1">
    <location>
        <begin position="4"/>
        <end position="133"/>
    </location>
</feature>
<dbReference type="GO" id="GO:0016829">
    <property type="term" value="F:lyase activity"/>
    <property type="evidence" value="ECO:0007669"/>
    <property type="project" value="UniProtKB-KW"/>
</dbReference>
<dbReference type="Proteomes" id="UP000182598">
    <property type="component" value="Unassembled WGS sequence"/>
</dbReference>
<dbReference type="PANTHER" id="PTHR36503">
    <property type="entry name" value="BLR2520 PROTEIN"/>
    <property type="match status" value="1"/>
</dbReference>
<reference evidence="3" key="1">
    <citation type="submission" date="2015-08" db="EMBL/GenBank/DDBJ databases">
        <authorList>
            <person name="Varghese N."/>
        </authorList>
    </citation>
    <scope>NUCLEOTIDE SEQUENCE [LARGE SCALE GENOMIC DNA]</scope>
    <source>
        <strain evidence="3">DSM 27808</strain>
    </source>
</reference>
<keyword evidence="3" id="KW-1185">Reference proteome</keyword>
<evidence type="ECO:0000259" key="1">
    <source>
        <dbReference type="PROSITE" id="PS51819"/>
    </source>
</evidence>
<dbReference type="InterPro" id="IPR004360">
    <property type="entry name" value="Glyas_Fos-R_dOase_dom"/>
</dbReference>